<evidence type="ECO:0000313" key="5">
    <source>
        <dbReference type="Proteomes" id="UP001497457"/>
    </source>
</evidence>
<gene>
    <name evidence="3" type="ORF">URODEC1_LOCUS28599</name>
    <name evidence="4" type="ORF">URODEC1_LOCUS33761</name>
</gene>
<dbReference type="Proteomes" id="UP001497457">
    <property type="component" value="Chromosome 16b"/>
</dbReference>
<feature type="signal peptide" evidence="2">
    <location>
        <begin position="1"/>
        <end position="28"/>
    </location>
</feature>
<reference evidence="5" key="1">
    <citation type="submission" date="2024-06" db="EMBL/GenBank/DDBJ databases">
        <authorList>
            <person name="Ryan C."/>
        </authorList>
    </citation>
    <scope>NUCLEOTIDE SEQUENCE [LARGE SCALE GENOMIC DNA]</scope>
</reference>
<evidence type="ECO:0000256" key="2">
    <source>
        <dbReference type="SAM" id="SignalP"/>
    </source>
</evidence>
<organism evidence="3 5">
    <name type="scientific">Urochloa decumbens</name>
    <dbReference type="NCBI Taxonomy" id="240449"/>
    <lineage>
        <taxon>Eukaryota</taxon>
        <taxon>Viridiplantae</taxon>
        <taxon>Streptophyta</taxon>
        <taxon>Embryophyta</taxon>
        <taxon>Tracheophyta</taxon>
        <taxon>Spermatophyta</taxon>
        <taxon>Magnoliopsida</taxon>
        <taxon>Liliopsida</taxon>
        <taxon>Poales</taxon>
        <taxon>Poaceae</taxon>
        <taxon>PACMAD clade</taxon>
        <taxon>Panicoideae</taxon>
        <taxon>Panicodae</taxon>
        <taxon>Paniceae</taxon>
        <taxon>Melinidinae</taxon>
        <taxon>Urochloa</taxon>
    </lineage>
</organism>
<proteinExistence type="predicted"/>
<dbReference type="AlphaFoldDB" id="A0ABC8Y014"/>
<dbReference type="Proteomes" id="UP001497457">
    <property type="component" value="Chromosome 15b"/>
</dbReference>
<dbReference type="EMBL" id="OZ075125">
    <property type="protein sequence ID" value="CAL4934316.1"/>
    <property type="molecule type" value="Genomic_DNA"/>
</dbReference>
<sequence>MHASRTRAMLPVLSVCAAVALLLSPACADSAWLDPAVGGDGRSADSPAEALTAAALEWAGDEVAGTDSSDRIAVPPGSQAFRTRRDPFAFSPEQSHGLEHEAHCGPRVPLLGGAFPGPGSKPRCRGSGGDATRGGGGAASAPAVPHLLPIVDEP</sequence>
<feature type="region of interest" description="Disordered" evidence="1">
    <location>
        <begin position="114"/>
        <end position="154"/>
    </location>
</feature>
<evidence type="ECO:0000313" key="4">
    <source>
        <dbReference type="EMBL" id="CAL4942764.1"/>
    </source>
</evidence>
<accession>A0ABC8Y014</accession>
<feature type="chain" id="PRO_5044721313" evidence="2">
    <location>
        <begin position="29"/>
        <end position="154"/>
    </location>
</feature>
<feature type="compositionally biased region" description="Gly residues" evidence="1">
    <location>
        <begin position="126"/>
        <end position="138"/>
    </location>
</feature>
<keyword evidence="5" id="KW-1185">Reference proteome</keyword>
<feature type="region of interest" description="Disordered" evidence="1">
    <location>
        <begin position="62"/>
        <end position="83"/>
    </location>
</feature>
<protein>
    <submittedName>
        <fullName evidence="3">Uncharacterized protein</fullName>
    </submittedName>
</protein>
<evidence type="ECO:0000313" key="3">
    <source>
        <dbReference type="EMBL" id="CAL4934316.1"/>
    </source>
</evidence>
<dbReference type="EMBL" id="OZ075126">
    <property type="protein sequence ID" value="CAL4942764.1"/>
    <property type="molecule type" value="Genomic_DNA"/>
</dbReference>
<evidence type="ECO:0000256" key="1">
    <source>
        <dbReference type="SAM" id="MobiDB-lite"/>
    </source>
</evidence>
<keyword evidence="2" id="KW-0732">Signal</keyword>
<reference evidence="3 5" key="2">
    <citation type="submission" date="2024-10" db="EMBL/GenBank/DDBJ databases">
        <authorList>
            <person name="Ryan C."/>
        </authorList>
    </citation>
    <scope>NUCLEOTIDE SEQUENCE [LARGE SCALE GENOMIC DNA]</scope>
</reference>
<name>A0ABC8Y014_9POAL</name>